<gene>
    <name evidence="3" type="ORF">M404DRAFT_1003076</name>
</gene>
<dbReference type="Gene3D" id="3.40.50.300">
    <property type="entry name" value="P-loop containing nucleotide triphosphate hydrolases"/>
    <property type="match status" value="1"/>
</dbReference>
<sequence>MLWRHNDKRHVVVVVGHTGVGVSSLVNLLAGYPASQKSPDAKQRTRRVQKHPILIRDRYVSLHEIPGFGGDIKDGTLINYVQSLHAHRGIDLVLYCMQPRRETLMPQTFGLLRQYLRGVPFVAVVTALEYYPETMEHWWSRPSEDGRRSNGRILEEDVGMTFQDHVCVTTLPEANVAYYDVLQKRRGISGRDVQDLVYRYCREGFKTQGTGRVWWRLTAGLKMRAAICAH</sequence>
<evidence type="ECO:0000313" key="3">
    <source>
        <dbReference type="EMBL" id="KIO01380.1"/>
    </source>
</evidence>
<organism evidence="3 4">
    <name type="scientific">Pisolithus tinctorius Marx 270</name>
    <dbReference type="NCBI Taxonomy" id="870435"/>
    <lineage>
        <taxon>Eukaryota</taxon>
        <taxon>Fungi</taxon>
        <taxon>Dikarya</taxon>
        <taxon>Basidiomycota</taxon>
        <taxon>Agaricomycotina</taxon>
        <taxon>Agaricomycetes</taxon>
        <taxon>Agaricomycetidae</taxon>
        <taxon>Boletales</taxon>
        <taxon>Sclerodermatineae</taxon>
        <taxon>Pisolithaceae</taxon>
        <taxon>Pisolithus</taxon>
    </lineage>
</organism>
<keyword evidence="1" id="KW-0812">Transmembrane</keyword>
<dbReference type="HOGENOM" id="CLU_050405_1_1_1"/>
<reference evidence="4" key="2">
    <citation type="submission" date="2015-01" db="EMBL/GenBank/DDBJ databases">
        <title>Evolutionary Origins and Diversification of the Mycorrhizal Mutualists.</title>
        <authorList>
            <consortium name="DOE Joint Genome Institute"/>
            <consortium name="Mycorrhizal Genomics Consortium"/>
            <person name="Kohler A."/>
            <person name="Kuo A."/>
            <person name="Nagy L.G."/>
            <person name="Floudas D."/>
            <person name="Copeland A."/>
            <person name="Barry K.W."/>
            <person name="Cichocki N."/>
            <person name="Veneault-Fourrey C."/>
            <person name="LaButti K."/>
            <person name="Lindquist E.A."/>
            <person name="Lipzen A."/>
            <person name="Lundell T."/>
            <person name="Morin E."/>
            <person name="Murat C."/>
            <person name="Riley R."/>
            <person name="Ohm R."/>
            <person name="Sun H."/>
            <person name="Tunlid A."/>
            <person name="Henrissat B."/>
            <person name="Grigoriev I.V."/>
            <person name="Hibbett D.S."/>
            <person name="Martin F."/>
        </authorList>
    </citation>
    <scope>NUCLEOTIDE SEQUENCE [LARGE SCALE GENOMIC DNA]</scope>
    <source>
        <strain evidence="4">Marx 270</strain>
    </source>
</reference>
<dbReference type="InterPro" id="IPR027417">
    <property type="entry name" value="P-loop_NTPase"/>
</dbReference>
<keyword evidence="1" id="KW-1133">Transmembrane helix</keyword>
<protein>
    <recommendedName>
        <fullName evidence="2">G domain-containing protein</fullName>
    </recommendedName>
</protein>
<name>A0A0C3NKD3_PISTI</name>
<dbReference type="Pfam" id="PF01926">
    <property type="entry name" value="MMR_HSR1"/>
    <property type="match status" value="1"/>
</dbReference>
<dbReference type="GO" id="GO:0005525">
    <property type="term" value="F:GTP binding"/>
    <property type="evidence" value="ECO:0007669"/>
    <property type="project" value="InterPro"/>
</dbReference>
<evidence type="ECO:0000313" key="4">
    <source>
        <dbReference type="Proteomes" id="UP000054217"/>
    </source>
</evidence>
<reference evidence="3 4" key="1">
    <citation type="submission" date="2014-04" db="EMBL/GenBank/DDBJ databases">
        <authorList>
            <consortium name="DOE Joint Genome Institute"/>
            <person name="Kuo A."/>
            <person name="Kohler A."/>
            <person name="Costa M.D."/>
            <person name="Nagy L.G."/>
            <person name="Floudas D."/>
            <person name="Copeland A."/>
            <person name="Barry K.W."/>
            <person name="Cichocki N."/>
            <person name="Veneault-Fourrey C."/>
            <person name="LaButti K."/>
            <person name="Lindquist E.A."/>
            <person name="Lipzen A."/>
            <person name="Lundell T."/>
            <person name="Morin E."/>
            <person name="Murat C."/>
            <person name="Sun H."/>
            <person name="Tunlid A."/>
            <person name="Henrissat B."/>
            <person name="Grigoriev I.V."/>
            <person name="Hibbett D.S."/>
            <person name="Martin F."/>
            <person name="Nordberg H.P."/>
            <person name="Cantor M.N."/>
            <person name="Hua S.X."/>
        </authorList>
    </citation>
    <scope>NUCLEOTIDE SEQUENCE [LARGE SCALE GENOMIC DNA]</scope>
    <source>
        <strain evidence="3 4">Marx 270</strain>
    </source>
</reference>
<keyword evidence="1" id="KW-0472">Membrane</keyword>
<dbReference type="InterPro" id="IPR006073">
    <property type="entry name" value="GTP-bd"/>
</dbReference>
<dbReference type="EMBL" id="KN831988">
    <property type="protein sequence ID" value="KIO01380.1"/>
    <property type="molecule type" value="Genomic_DNA"/>
</dbReference>
<accession>A0A0C3NKD3</accession>
<keyword evidence="4" id="KW-1185">Reference proteome</keyword>
<dbReference type="Proteomes" id="UP000054217">
    <property type="component" value="Unassembled WGS sequence"/>
</dbReference>
<dbReference type="SUPFAM" id="SSF52540">
    <property type="entry name" value="P-loop containing nucleoside triphosphate hydrolases"/>
    <property type="match status" value="1"/>
</dbReference>
<evidence type="ECO:0000256" key="1">
    <source>
        <dbReference type="SAM" id="Phobius"/>
    </source>
</evidence>
<proteinExistence type="predicted"/>
<dbReference type="OrthoDB" id="2676033at2759"/>
<feature type="transmembrane region" description="Helical" evidence="1">
    <location>
        <begin position="12"/>
        <end position="34"/>
    </location>
</feature>
<feature type="domain" description="G" evidence="2">
    <location>
        <begin position="12"/>
        <end position="108"/>
    </location>
</feature>
<dbReference type="AlphaFoldDB" id="A0A0C3NKD3"/>
<evidence type="ECO:0000259" key="2">
    <source>
        <dbReference type="Pfam" id="PF01926"/>
    </source>
</evidence>
<dbReference type="InParanoid" id="A0A0C3NKD3"/>